<gene>
    <name evidence="4" type="ordered locus">Cd36_21780</name>
    <name evidence="5" type="ORF">CD36_21780</name>
</gene>
<dbReference type="InterPro" id="IPR000467">
    <property type="entry name" value="G_patch_dom"/>
</dbReference>
<evidence type="ECO:0000256" key="1">
    <source>
        <dbReference type="SAM" id="Coils"/>
    </source>
</evidence>
<organism evidence="5 6">
    <name type="scientific">Candida dubliniensis (strain CD36 / ATCC MYA-646 / CBS 7987 / NCPF 3949 / NRRL Y-17841)</name>
    <name type="common">Yeast</name>
    <dbReference type="NCBI Taxonomy" id="573826"/>
    <lineage>
        <taxon>Eukaryota</taxon>
        <taxon>Fungi</taxon>
        <taxon>Dikarya</taxon>
        <taxon>Ascomycota</taxon>
        <taxon>Saccharomycotina</taxon>
        <taxon>Pichiomycetes</taxon>
        <taxon>Debaryomycetaceae</taxon>
        <taxon>Candida/Lodderomyces clade</taxon>
        <taxon>Candida</taxon>
    </lineage>
</organism>
<feature type="domain" description="G-patch" evidence="3">
    <location>
        <begin position="81"/>
        <end position="127"/>
    </location>
</feature>
<evidence type="ECO:0000313" key="4">
    <source>
        <dbReference type="CGD" id="CAL0000166435"/>
    </source>
</evidence>
<keyword evidence="6" id="KW-1185">Reference proteome</keyword>
<dbReference type="SMART" id="SM01173">
    <property type="entry name" value="DUF4187"/>
    <property type="match status" value="1"/>
</dbReference>
<dbReference type="eggNOG" id="KOG1994">
    <property type="taxonomic scope" value="Eukaryota"/>
</dbReference>
<dbReference type="HOGENOM" id="CLU_046724_0_0_1"/>
<name>B9WC37_CANDC</name>
<protein>
    <recommendedName>
        <fullName evidence="3">G-patch domain-containing protein</fullName>
    </recommendedName>
</protein>
<evidence type="ECO:0000259" key="3">
    <source>
        <dbReference type="PROSITE" id="PS50174"/>
    </source>
</evidence>
<dbReference type="Pfam" id="PF13821">
    <property type="entry name" value="DUF4187"/>
    <property type="match status" value="1"/>
</dbReference>
<dbReference type="InterPro" id="IPR025239">
    <property type="entry name" value="DUF4187"/>
</dbReference>
<dbReference type="Pfam" id="PF01585">
    <property type="entry name" value="G-patch"/>
    <property type="match status" value="1"/>
</dbReference>
<dbReference type="Proteomes" id="UP000002605">
    <property type="component" value="Chromosome 2"/>
</dbReference>
<dbReference type="OrthoDB" id="786951at2759"/>
<dbReference type="CGD" id="CAL0000166435">
    <property type="gene designation" value="Cd36_21780"/>
</dbReference>
<keyword evidence="1" id="KW-0175">Coiled coil</keyword>
<proteinExistence type="predicted"/>
<dbReference type="EMBL" id="FM992689">
    <property type="protein sequence ID" value="CAX43959.1"/>
    <property type="molecule type" value="Genomic_DNA"/>
</dbReference>
<accession>B9WC37</accession>
<evidence type="ECO:0000313" key="5">
    <source>
        <dbReference type="EMBL" id="CAX43959.1"/>
    </source>
</evidence>
<feature type="coiled-coil region" evidence="1">
    <location>
        <begin position="208"/>
        <end position="235"/>
    </location>
</feature>
<feature type="compositionally biased region" description="Acidic residues" evidence="2">
    <location>
        <begin position="9"/>
        <end position="19"/>
    </location>
</feature>
<reference evidence="5 6" key="1">
    <citation type="journal article" date="2009" name="Genome Res.">
        <title>Comparative genomics of the fungal pathogens Candida dubliniensis and Candida albicans.</title>
        <authorList>
            <person name="Jackson A.P."/>
            <person name="Gamble J.A."/>
            <person name="Yeomans T."/>
            <person name="Moran G.P."/>
            <person name="Saunders D."/>
            <person name="Harris D."/>
            <person name="Aslett M."/>
            <person name="Barrell J.F."/>
            <person name="Butler G."/>
            <person name="Citiulo F."/>
            <person name="Coleman D.C."/>
            <person name="de Groot P.W.J."/>
            <person name="Goodwin T.J."/>
            <person name="Quail M.A."/>
            <person name="McQuillan J."/>
            <person name="Munro C.A."/>
            <person name="Pain A."/>
            <person name="Poulter R.T."/>
            <person name="Rajandream M.A."/>
            <person name="Renauld H."/>
            <person name="Spiering M.J."/>
            <person name="Tivey A."/>
            <person name="Gow N.A.R."/>
            <person name="Barrell B."/>
            <person name="Sullivan D.J."/>
            <person name="Berriman M."/>
        </authorList>
    </citation>
    <scope>NUCLEOTIDE SEQUENCE [LARGE SCALE GENOMIC DNA]</scope>
    <source>
        <strain evidence="6">CD36 / ATCC MYA-646 / CBS 7987 / NCPF 3949 / NRRL Y-17841</strain>
    </source>
</reference>
<evidence type="ECO:0000256" key="2">
    <source>
        <dbReference type="SAM" id="MobiDB-lite"/>
    </source>
</evidence>
<dbReference type="GeneID" id="8046196"/>
<dbReference type="PANTHER" id="PTHR21032">
    <property type="entry name" value="G PATCH DOMAIN-CONTAINING PROTEIN 11"/>
    <property type="match status" value="1"/>
</dbReference>
<dbReference type="RefSeq" id="XP_002418656.1">
    <property type="nucleotide sequence ID" value="XM_002418611.1"/>
</dbReference>
<dbReference type="InterPro" id="IPR039249">
    <property type="entry name" value="GPATCH11"/>
</dbReference>
<dbReference type="PROSITE" id="PS50174">
    <property type="entry name" value="G_PATCH"/>
    <property type="match status" value="1"/>
</dbReference>
<dbReference type="GO" id="GO:0000776">
    <property type="term" value="C:kinetochore"/>
    <property type="evidence" value="ECO:0007669"/>
    <property type="project" value="TreeGrafter"/>
</dbReference>
<feature type="region of interest" description="Disordered" evidence="2">
    <location>
        <begin position="1"/>
        <end position="30"/>
    </location>
</feature>
<dbReference type="KEGG" id="cdu:CD36_21780"/>
<dbReference type="PANTHER" id="PTHR21032:SF0">
    <property type="entry name" value="G PATCH DOMAIN-CONTAINING PROTEIN 11"/>
    <property type="match status" value="1"/>
</dbReference>
<sequence>MKKRLALFDDSDDNSETDSEQSKLKLKKKQFKIPEDLQSPSLAENDQNEDYMKYELRDDIDIESTENASNKKERSLFSDPSSSIGLSIMERMGFKIGNTLGNSATAIKEPIEVSIRSGREGLGGEFRSPSYKQKDVENLKLNLANLNKQRRELKDLKGIMRLCFDLSGEHDDFLDGKDLSKINNFWRPYVKIYLAKEQSQTVGSSKAKFNAAEALQLFEQEVENIEQTLSDLLNYLRVTHNYCWYCGVKYIDQNDLLVNCPGKNRDIHLTI</sequence>
<dbReference type="VEuPathDB" id="FungiDB:CD36_21780"/>
<dbReference type="AlphaFoldDB" id="B9WC37"/>
<evidence type="ECO:0000313" key="6">
    <source>
        <dbReference type="Proteomes" id="UP000002605"/>
    </source>
</evidence>
<dbReference type="SMART" id="SM00443">
    <property type="entry name" value="G_patch"/>
    <property type="match status" value="1"/>
</dbReference>
<dbReference type="GO" id="GO:0003676">
    <property type="term" value="F:nucleic acid binding"/>
    <property type="evidence" value="ECO:0007669"/>
    <property type="project" value="InterPro"/>
</dbReference>